<comment type="subcellular location">
    <subcellularLocation>
        <location evidence="1">Membrane</location>
        <topology evidence="1">Multi-pass membrane protein</topology>
    </subcellularLocation>
</comment>
<keyword evidence="4 6" id="KW-0472">Membrane</keyword>
<keyword evidence="3 6" id="KW-1133">Transmembrane helix</keyword>
<evidence type="ECO:0000256" key="5">
    <source>
        <dbReference type="SAM" id="MobiDB-lite"/>
    </source>
</evidence>
<dbReference type="GO" id="GO:0005886">
    <property type="term" value="C:plasma membrane"/>
    <property type="evidence" value="ECO:0007669"/>
    <property type="project" value="TreeGrafter"/>
</dbReference>
<dbReference type="GO" id="GO:0005385">
    <property type="term" value="F:zinc ion transmembrane transporter activity"/>
    <property type="evidence" value="ECO:0007669"/>
    <property type="project" value="TreeGrafter"/>
</dbReference>
<feature type="transmembrane region" description="Helical" evidence="6">
    <location>
        <begin position="762"/>
        <end position="782"/>
    </location>
</feature>
<dbReference type="AlphaFoldDB" id="A0A8H5BA07"/>
<gene>
    <name evidence="7" type="ORF">D9758_018953</name>
</gene>
<feature type="compositionally biased region" description="Basic residues" evidence="5">
    <location>
        <begin position="424"/>
        <end position="442"/>
    </location>
</feature>
<feature type="transmembrane region" description="Helical" evidence="6">
    <location>
        <begin position="40"/>
        <end position="66"/>
    </location>
</feature>
<feature type="compositionally biased region" description="Low complexity" evidence="5">
    <location>
        <begin position="594"/>
        <end position="611"/>
    </location>
</feature>
<feature type="compositionally biased region" description="Acidic residues" evidence="5">
    <location>
        <begin position="744"/>
        <end position="753"/>
    </location>
</feature>
<feature type="transmembrane region" description="Helical" evidence="6">
    <location>
        <begin position="86"/>
        <end position="107"/>
    </location>
</feature>
<evidence type="ECO:0000256" key="1">
    <source>
        <dbReference type="ARBA" id="ARBA00004141"/>
    </source>
</evidence>
<feature type="region of interest" description="Disordered" evidence="5">
    <location>
        <begin position="116"/>
        <end position="360"/>
    </location>
</feature>
<feature type="transmembrane region" description="Helical" evidence="6">
    <location>
        <begin position="6"/>
        <end position="28"/>
    </location>
</feature>
<feature type="transmembrane region" description="Helical" evidence="6">
    <location>
        <begin position="671"/>
        <end position="691"/>
    </location>
</feature>
<feature type="compositionally biased region" description="Low complexity" evidence="5">
    <location>
        <begin position="185"/>
        <end position="226"/>
    </location>
</feature>
<feature type="transmembrane region" description="Helical" evidence="6">
    <location>
        <begin position="450"/>
        <end position="474"/>
    </location>
</feature>
<feature type="compositionally biased region" description="Gly residues" evidence="5">
    <location>
        <begin position="725"/>
        <end position="736"/>
    </location>
</feature>
<feature type="compositionally biased region" description="Low complexity" evidence="5">
    <location>
        <begin position="309"/>
        <end position="339"/>
    </location>
</feature>
<feature type="compositionally biased region" description="Basic residues" evidence="5">
    <location>
        <begin position="617"/>
        <end position="632"/>
    </location>
</feature>
<dbReference type="PANTHER" id="PTHR11040">
    <property type="entry name" value="ZINC/IRON TRANSPORTER"/>
    <property type="match status" value="1"/>
</dbReference>
<feature type="compositionally biased region" description="Basic residues" evidence="5">
    <location>
        <begin position="297"/>
        <end position="308"/>
    </location>
</feature>
<feature type="compositionally biased region" description="Low complexity" evidence="5">
    <location>
        <begin position="147"/>
        <end position="156"/>
    </location>
</feature>
<dbReference type="EMBL" id="JAACJM010000448">
    <property type="protein sequence ID" value="KAF5318367.1"/>
    <property type="molecule type" value="Genomic_DNA"/>
</dbReference>
<evidence type="ECO:0008006" key="9">
    <source>
        <dbReference type="Google" id="ProtNLM"/>
    </source>
</evidence>
<reference evidence="7 8" key="1">
    <citation type="journal article" date="2020" name="ISME J.">
        <title>Uncovering the hidden diversity of litter-decomposition mechanisms in mushroom-forming fungi.</title>
        <authorList>
            <person name="Floudas D."/>
            <person name="Bentzer J."/>
            <person name="Ahren D."/>
            <person name="Johansson T."/>
            <person name="Persson P."/>
            <person name="Tunlid A."/>
        </authorList>
    </citation>
    <scope>NUCLEOTIDE SEQUENCE [LARGE SCALE GENOMIC DNA]</scope>
    <source>
        <strain evidence="7 8">CBS 291.85</strain>
    </source>
</reference>
<feature type="region of interest" description="Disordered" evidence="5">
    <location>
        <begin position="567"/>
        <end position="634"/>
    </location>
</feature>
<feature type="region of interest" description="Disordered" evidence="5">
    <location>
        <begin position="404"/>
        <end position="442"/>
    </location>
</feature>
<dbReference type="Proteomes" id="UP000559256">
    <property type="component" value="Unassembled WGS sequence"/>
</dbReference>
<protein>
    <recommendedName>
        <fullName evidence="9">Zinc/iron permease</fullName>
    </recommendedName>
</protein>
<keyword evidence="2 6" id="KW-0812">Transmembrane</keyword>
<name>A0A8H5BA07_9AGAR</name>
<dbReference type="PANTHER" id="PTHR11040:SF44">
    <property type="entry name" value="PROTEIN ZNTC-RELATED"/>
    <property type="match status" value="1"/>
</dbReference>
<dbReference type="OrthoDB" id="448280at2759"/>
<feature type="compositionally biased region" description="Polar residues" evidence="5">
    <location>
        <begin position="116"/>
        <end position="126"/>
    </location>
</feature>
<proteinExistence type="predicted"/>
<feature type="region of interest" description="Disordered" evidence="5">
    <location>
        <begin position="713"/>
        <end position="757"/>
    </location>
</feature>
<evidence type="ECO:0000313" key="8">
    <source>
        <dbReference type="Proteomes" id="UP000559256"/>
    </source>
</evidence>
<comment type="caution">
    <text evidence="7">The sequence shown here is derived from an EMBL/GenBank/DDBJ whole genome shotgun (WGS) entry which is preliminary data.</text>
</comment>
<feature type="compositionally biased region" description="Polar residues" evidence="5">
    <location>
        <begin position="157"/>
        <end position="172"/>
    </location>
</feature>
<evidence type="ECO:0000256" key="3">
    <source>
        <dbReference type="ARBA" id="ARBA00022989"/>
    </source>
</evidence>
<organism evidence="7 8">
    <name type="scientific">Tetrapyrgos nigripes</name>
    <dbReference type="NCBI Taxonomy" id="182062"/>
    <lineage>
        <taxon>Eukaryota</taxon>
        <taxon>Fungi</taxon>
        <taxon>Dikarya</taxon>
        <taxon>Basidiomycota</taxon>
        <taxon>Agaricomycotina</taxon>
        <taxon>Agaricomycetes</taxon>
        <taxon>Agaricomycetidae</taxon>
        <taxon>Agaricales</taxon>
        <taxon>Marasmiineae</taxon>
        <taxon>Marasmiaceae</taxon>
        <taxon>Tetrapyrgos</taxon>
    </lineage>
</organism>
<accession>A0A8H5BA07</accession>
<feature type="compositionally biased region" description="Basic and acidic residues" evidence="5">
    <location>
        <begin position="238"/>
        <end position="254"/>
    </location>
</feature>
<evidence type="ECO:0000256" key="4">
    <source>
        <dbReference type="ARBA" id="ARBA00023136"/>
    </source>
</evidence>
<dbReference type="InterPro" id="IPR003689">
    <property type="entry name" value="ZIP"/>
</dbReference>
<keyword evidence="8" id="KW-1185">Reference proteome</keyword>
<feature type="transmembrane region" description="Helical" evidence="6">
    <location>
        <begin position="639"/>
        <end position="659"/>
    </location>
</feature>
<evidence type="ECO:0000256" key="2">
    <source>
        <dbReference type="ARBA" id="ARBA00022692"/>
    </source>
</evidence>
<sequence length="784" mass="82820">MSSFVGQRLGAMAAIFCISLFAVSFPSLSQTSKHISIPKILFFIGKHFGTGVILSTAFCHLLQDAFENLTSELVKRVYPGVGEQTGFIILGSLIAIFLVEYISTCYVDYLHEQHSPNSSPASSTLASPEPSEGEGSDTETIQPNEVTPLLTSSPPSQSYFSTATPSVLSETDTPPVPPLHPRSFSTYTTSPASAPNPSSSSTSYSLGSGSPTPTGAGAPASAPALPSRRHSYHPNSYTHDHTHPHPAHVHDHTHPTRPSPPTHYLSSIVTNNPRHSISSHGSHPHPRRDKEQERLHSSSHSHHSHSSRSHSQSHSQSVTYTCSPSASLRSMSASTSTCEGEGEGEGEDGRTSTPLRKSSARSLIGLRGRARGCRCTLCFGKDCAVGKGGCGCGYVCSSPERVEEEDVGGDHSHSHSQSQSQNHPTRHNQHQHHQRVQNQRAKAKERQKHLLSILVLQFGIMLHSFVIGVTLAITRGVGEFASLVTAIVFHQLFEGLSLGIRIAGLPPPAATTEEGGLGEGEDEDVCMCEGLGGDGQGEGESDTLLPTHVHAHVRTFTSSPERGRGWFSWLKKEKGSRKGRGSGANANGGKYKSQPHSQSHSRGSPSSSSSSSDDHGRLRHRRSDPHPARPRPRSLLQPLLTFTFAITTPAGMGLGMILFSSGGSETQTQESHLLLTQGLMCAVSAGMLIYAATVEMLAGDFVFGSLSGHGYGGHGGGGHSHDLSGLGGRGGGGGGHGHGHEGGVDEEDGEGEGDERTPTKRAIAVCSLLAGVVAMGLIGVFGEG</sequence>
<evidence type="ECO:0000256" key="6">
    <source>
        <dbReference type="SAM" id="Phobius"/>
    </source>
</evidence>
<dbReference type="Pfam" id="PF02535">
    <property type="entry name" value="Zip"/>
    <property type="match status" value="3"/>
</dbReference>
<evidence type="ECO:0000313" key="7">
    <source>
        <dbReference type="EMBL" id="KAF5318367.1"/>
    </source>
</evidence>